<evidence type="ECO:0000313" key="3">
    <source>
        <dbReference type="Proteomes" id="UP001153678"/>
    </source>
</evidence>
<sequence length="91" mass="10505">MPNVLKRPGGTLHKEQDQKTTKIKAATDNDIYFAVIPSPESIDQTARFFSVDLISLPGNRVRQRRMKKSHSYRENIKEQTDLKKIKLKTAH</sequence>
<feature type="region of interest" description="Disordered" evidence="1">
    <location>
        <begin position="62"/>
        <end position="91"/>
    </location>
</feature>
<evidence type="ECO:0000313" key="2">
    <source>
        <dbReference type="EMBL" id="CAI2182865.1"/>
    </source>
</evidence>
<gene>
    <name evidence="2" type="ORF">FWILDA_LOCUS10791</name>
</gene>
<dbReference type="Proteomes" id="UP001153678">
    <property type="component" value="Unassembled WGS sequence"/>
</dbReference>
<keyword evidence="3" id="KW-1185">Reference proteome</keyword>
<evidence type="ECO:0000256" key="1">
    <source>
        <dbReference type="SAM" id="MobiDB-lite"/>
    </source>
</evidence>
<proteinExistence type="predicted"/>
<dbReference type="EMBL" id="CAMKVN010002858">
    <property type="protein sequence ID" value="CAI2182865.1"/>
    <property type="molecule type" value="Genomic_DNA"/>
</dbReference>
<dbReference type="AlphaFoldDB" id="A0A9W4WZ04"/>
<accession>A0A9W4WZ04</accession>
<name>A0A9W4WZ04_9GLOM</name>
<feature type="compositionally biased region" description="Basic and acidic residues" evidence="1">
    <location>
        <begin position="71"/>
        <end position="84"/>
    </location>
</feature>
<organism evidence="2 3">
    <name type="scientific">Funneliformis geosporum</name>
    <dbReference type="NCBI Taxonomy" id="1117311"/>
    <lineage>
        <taxon>Eukaryota</taxon>
        <taxon>Fungi</taxon>
        <taxon>Fungi incertae sedis</taxon>
        <taxon>Mucoromycota</taxon>
        <taxon>Glomeromycotina</taxon>
        <taxon>Glomeromycetes</taxon>
        <taxon>Glomerales</taxon>
        <taxon>Glomeraceae</taxon>
        <taxon>Funneliformis</taxon>
    </lineage>
</organism>
<feature type="region of interest" description="Disordered" evidence="1">
    <location>
        <begin position="1"/>
        <end position="23"/>
    </location>
</feature>
<protein>
    <submittedName>
        <fullName evidence="2">18349_t:CDS:1</fullName>
    </submittedName>
</protein>
<reference evidence="2" key="1">
    <citation type="submission" date="2022-08" db="EMBL/GenBank/DDBJ databases">
        <authorList>
            <person name="Kallberg Y."/>
            <person name="Tangrot J."/>
            <person name="Rosling A."/>
        </authorList>
    </citation>
    <scope>NUCLEOTIDE SEQUENCE</scope>
    <source>
        <strain evidence="2">Wild A</strain>
    </source>
</reference>
<comment type="caution">
    <text evidence="2">The sequence shown here is derived from an EMBL/GenBank/DDBJ whole genome shotgun (WGS) entry which is preliminary data.</text>
</comment>